<dbReference type="PANTHER" id="PTHR42715:SF12">
    <property type="entry name" value="BETA-GLUCOSIDASE G-RELATED"/>
    <property type="match status" value="1"/>
</dbReference>
<comment type="function">
    <text evidence="9">Beta-glucosidases are one of a number of cellulolytic enzymes involved in the degradation of cellulosic biomass. Catalyzes the last step releasing glucose from the inhibitory cellobiose.</text>
</comment>
<keyword evidence="7" id="KW-0378">Hydrolase</keyword>
<dbReference type="InterPro" id="IPR050288">
    <property type="entry name" value="Cellulose_deg_GH3"/>
</dbReference>
<dbReference type="InterPro" id="IPR013783">
    <property type="entry name" value="Ig-like_fold"/>
</dbReference>
<keyword evidence="6" id="KW-0732">Signal</keyword>
<evidence type="ECO:0000256" key="6">
    <source>
        <dbReference type="ARBA" id="ARBA00022729"/>
    </source>
</evidence>
<evidence type="ECO:0000256" key="8">
    <source>
        <dbReference type="ARBA" id="ARBA00023295"/>
    </source>
</evidence>
<dbReference type="GO" id="GO:0005576">
    <property type="term" value="C:extracellular region"/>
    <property type="evidence" value="ECO:0007669"/>
    <property type="project" value="UniProtKB-SubCell"/>
</dbReference>
<proteinExistence type="inferred from homology"/>
<evidence type="ECO:0000313" key="10">
    <source>
        <dbReference type="EMBL" id="KAF5392894.1"/>
    </source>
</evidence>
<protein>
    <recommendedName>
        <fullName evidence="4">beta-glucosidase</fullName>
        <ecNumber evidence="4">3.2.1.21</ecNumber>
    </recommendedName>
</protein>
<dbReference type="GO" id="GO:0008422">
    <property type="term" value="F:beta-glucosidase activity"/>
    <property type="evidence" value="ECO:0007669"/>
    <property type="project" value="UniProtKB-EC"/>
</dbReference>
<dbReference type="Gene3D" id="3.40.50.1700">
    <property type="entry name" value="Glycoside hydrolase family 3 C-terminal domain"/>
    <property type="match status" value="1"/>
</dbReference>
<dbReference type="EMBL" id="JAACJN010000004">
    <property type="protein sequence ID" value="KAF5392894.1"/>
    <property type="molecule type" value="Genomic_DNA"/>
</dbReference>
<gene>
    <name evidence="10" type="ORF">D9757_000806</name>
</gene>
<evidence type="ECO:0000256" key="4">
    <source>
        <dbReference type="ARBA" id="ARBA00012744"/>
    </source>
</evidence>
<keyword evidence="11" id="KW-1185">Reference proteome</keyword>
<dbReference type="SUPFAM" id="SSF52279">
    <property type="entry name" value="Beta-D-glucan exohydrolase, C-terminal domain"/>
    <property type="match status" value="1"/>
</dbReference>
<dbReference type="InterPro" id="IPR036881">
    <property type="entry name" value="Glyco_hydro_3_C_sf"/>
</dbReference>
<evidence type="ECO:0000313" key="11">
    <source>
        <dbReference type="Proteomes" id="UP000518752"/>
    </source>
</evidence>
<accession>A0A8H5I0A2</accession>
<name>A0A8H5I0A2_9AGAR</name>
<evidence type="ECO:0000256" key="1">
    <source>
        <dbReference type="ARBA" id="ARBA00000448"/>
    </source>
</evidence>
<evidence type="ECO:0000256" key="5">
    <source>
        <dbReference type="ARBA" id="ARBA00022525"/>
    </source>
</evidence>
<evidence type="ECO:0000256" key="3">
    <source>
        <dbReference type="ARBA" id="ARBA00005336"/>
    </source>
</evidence>
<dbReference type="EC" id="3.2.1.21" evidence="4"/>
<evidence type="ECO:0000256" key="7">
    <source>
        <dbReference type="ARBA" id="ARBA00022801"/>
    </source>
</evidence>
<comment type="subcellular location">
    <subcellularLocation>
        <location evidence="2">Secreted</location>
    </subcellularLocation>
</comment>
<comment type="catalytic activity">
    <reaction evidence="1">
        <text>Hydrolysis of terminal, non-reducing beta-D-glucosyl residues with release of beta-D-glucose.</text>
        <dbReference type="EC" id="3.2.1.21"/>
    </reaction>
</comment>
<dbReference type="PANTHER" id="PTHR42715">
    <property type="entry name" value="BETA-GLUCOSIDASE"/>
    <property type="match status" value="1"/>
</dbReference>
<dbReference type="OrthoDB" id="3035344at2759"/>
<dbReference type="Gene3D" id="2.60.40.10">
    <property type="entry name" value="Immunoglobulins"/>
    <property type="match status" value="1"/>
</dbReference>
<reference evidence="10 11" key="1">
    <citation type="journal article" date="2020" name="ISME J.">
        <title>Uncovering the hidden diversity of litter-decomposition mechanisms in mushroom-forming fungi.</title>
        <authorList>
            <person name="Floudas D."/>
            <person name="Bentzer J."/>
            <person name="Ahren D."/>
            <person name="Johansson T."/>
            <person name="Persson P."/>
            <person name="Tunlid A."/>
        </authorList>
    </citation>
    <scope>NUCLEOTIDE SEQUENCE [LARGE SCALE GENOMIC DNA]</scope>
    <source>
        <strain evidence="10 11">CBS 406.79</strain>
    </source>
</reference>
<keyword evidence="8" id="KW-0326">Glycosidase</keyword>
<dbReference type="AlphaFoldDB" id="A0A8H5I0A2"/>
<evidence type="ECO:0000256" key="2">
    <source>
        <dbReference type="ARBA" id="ARBA00004613"/>
    </source>
</evidence>
<keyword evidence="5" id="KW-0964">Secreted</keyword>
<dbReference type="Proteomes" id="UP000518752">
    <property type="component" value="Unassembled WGS sequence"/>
</dbReference>
<comment type="caution">
    <text evidence="10">The sequence shown here is derived from an EMBL/GenBank/DDBJ whole genome shotgun (WGS) entry which is preliminary data.</text>
</comment>
<organism evidence="10 11">
    <name type="scientific">Collybiopsis confluens</name>
    <dbReference type="NCBI Taxonomy" id="2823264"/>
    <lineage>
        <taxon>Eukaryota</taxon>
        <taxon>Fungi</taxon>
        <taxon>Dikarya</taxon>
        <taxon>Basidiomycota</taxon>
        <taxon>Agaricomycotina</taxon>
        <taxon>Agaricomycetes</taxon>
        <taxon>Agaricomycetidae</taxon>
        <taxon>Agaricales</taxon>
        <taxon>Marasmiineae</taxon>
        <taxon>Omphalotaceae</taxon>
        <taxon>Collybiopsis</taxon>
    </lineage>
</organism>
<dbReference type="GO" id="GO:0009251">
    <property type="term" value="P:glucan catabolic process"/>
    <property type="evidence" value="ECO:0007669"/>
    <property type="project" value="TreeGrafter"/>
</dbReference>
<comment type="similarity">
    <text evidence="3">Belongs to the glycosyl hydrolase 3 family.</text>
</comment>
<sequence length="183" mass="20433">MMVVNTVGPGILDTWIDHENVTAVLYGGDYALPRYFHLFADQYYRSGGTAVRQFYRRRPLRSGYTLRPLTLQDESDVSQFAIGHFTEGNLIDYKWFDAHNTTPRYEFGYGLSYTTFSYGKLSAQKSSGLAPGLFTIAHAVGGREDHWDEAATVTLTITNTGAVAGSEIAQYDVADQPIRQLQS</sequence>
<evidence type="ECO:0000256" key="9">
    <source>
        <dbReference type="ARBA" id="ARBA00024983"/>
    </source>
</evidence>